<dbReference type="InterPro" id="IPR002781">
    <property type="entry name" value="TM_pro_TauE-like"/>
</dbReference>
<evidence type="ECO:0000256" key="4">
    <source>
        <dbReference type="ARBA" id="ARBA00022989"/>
    </source>
</evidence>
<keyword evidence="5 6" id="KW-0472">Membrane</keyword>
<evidence type="ECO:0000256" key="2">
    <source>
        <dbReference type="ARBA" id="ARBA00009142"/>
    </source>
</evidence>
<evidence type="ECO:0000256" key="1">
    <source>
        <dbReference type="ARBA" id="ARBA00004141"/>
    </source>
</evidence>
<keyword evidence="8" id="KW-1185">Reference proteome</keyword>
<dbReference type="GO" id="GO:0005886">
    <property type="term" value="C:plasma membrane"/>
    <property type="evidence" value="ECO:0007669"/>
    <property type="project" value="UniProtKB-SubCell"/>
</dbReference>
<keyword evidence="6" id="KW-1003">Cell membrane</keyword>
<comment type="subcellular location">
    <subcellularLocation>
        <location evidence="6">Cell membrane</location>
        <topology evidence="6">Multi-pass membrane protein</topology>
    </subcellularLocation>
    <subcellularLocation>
        <location evidence="1">Membrane</location>
        <topology evidence="1">Multi-pass membrane protein</topology>
    </subcellularLocation>
</comment>
<feature type="transmembrane region" description="Helical" evidence="6">
    <location>
        <begin position="169"/>
        <end position="187"/>
    </location>
</feature>
<dbReference type="Proteomes" id="UP000050996">
    <property type="component" value="Unassembled WGS sequence"/>
</dbReference>
<comment type="caution">
    <text evidence="7">The sequence shown here is derived from an EMBL/GenBank/DDBJ whole genome shotgun (WGS) entry which is preliminary data.</text>
</comment>
<evidence type="ECO:0000256" key="5">
    <source>
        <dbReference type="ARBA" id="ARBA00023136"/>
    </source>
</evidence>
<dbReference type="PANTHER" id="PTHR43701">
    <property type="entry name" value="MEMBRANE TRANSPORTER PROTEIN MJ0441-RELATED"/>
    <property type="match status" value="1"/>
</dbReference>
<evidence type="ECO:0000256" key="3">
    <source>
        <dbReference type="ARBA" id="ARBA00022692"/>
    </source>
</evidence>
<reference evidence="7 8" key="1">
    <citation type="submission" date="2015-09" db="EMBL/GenBank/DDBJ databases">
        <title>Genome sequencing project for genomic taxonomy and phylogenomics of Bacillus-like bacteria.</title>
        <authorList>
            <person name="Liu B."/>
            <person name="Wang J."/>
            <person name="Zhu Y."/>
            <person name="Liu G."/>
            <person name="Chen Q."/>
            <person name="Chen Z."/>
            <person name="Lan J."/>
            <person name="Che J."/>
            <person name="Ge C."/>
            <person name="Shi H."/>
            <person name="Pan Z."/>
            <person name="Liu X."/>
        </authorList>
    </citation>
    <scope>NUCLEOTIDE SEQUENCE [LARGE SCALE GENOMIC DNA]</scope>
    <source>
        <strain evidence="7 8">FJAT-18043</strain>
    </source>
</reference>
<feature type="transmembrane region" description="Helical" evidence="6">
    <location>
        <begin position="135"/>
        <end position="157"/>
    </location>
</feature>
<name>A0A0Q3TEU9_9BACI</name>
<comment type="similarity">
    <text evidence="2 6">Belongs to the 4-toluene sulfonate uptake permease (TSUP) (TC 2.A.102) family.</text>
</comment>
<feature type="transmembrane region" description="Helical" evidence="6">
    <location>
        <begin position="97"/>
        <end position="115"/>
    </location>
</feature>
<dbReference type="EMBL" id="LJIX01000006">
    <property type="protein sequence ID" value="KQL21637.1"/>
    <property type="molecule type" value="Genomic_DNA"/>
</dbReference>
<evidence type="ECO:0000313" key="8">
    <source>
        <dbReference type="Proteomes" id="UP000050996"/>
    </source>
</evidence>
<dbReference type="RefSeq" id="WP_056686917.1">
    <property type="nucleotide sequence ID" value="NZ_LJIX01000006.1"/>
</dbReference>
<protein>
    <recommendedName>
        <fullName evidence="6">Probable membrane transporter protein</fullName>
    </recommendedName>
</protein>
<dbReference type="PATRIC" id="fig|1637975.4.peg.5214"/>
<organism evidence="7 8">
    <name type="scientific">Cytobacillus solani</name>
    <dbReference type="NCBI Taxonomy" id="1637975"/>
    <lineage>
        <taxon>Bacteria</taxon>
        <taxon>Bacillati</taxon>
        <taxon>Bacillota</taxon>
        <taxon>Bacilli</taxon>
        <taxon>Bacillales</taxon>
        <taxon>Bacillaceae</taxon>
        <taxon>Cytobacillus</taxon>
    </lineage>
</organism>
<feature type="transmembrane region" description="Helical" evidence="6">
    <location>
        <begin position="71"/>
        <end position="90"/>
    </location>
</feature>
<keyword evidence="3 6" id="KW-0812">Transmembrane</keyword>
<feature type="transmembrane region" description="Helical" evidence="6">
    <location>
        <begin position="226"/>
        <end position="243"/>
    </location>
</feature>
<dbReference type="AlphaFoldDB" id="A0A0Q3TEU9"/>
<evidence type="ECO:0000313" key="7">
    <source>
        <dbReference type="EMBL" id="KQL21637.1"/>
    </source>
</evidence>
<sequence>MEYVVIFFIGICATTVGTLAGGGGLISLPAMLLMGIPVHSAIGANKVSNTVSSFSSFLHLYKKGDLSLKESLWIIPVSVCGGISGGFMASRIAEENMYIVAIILLIFAFITSFIGKKDFTGDAQLKMNKISIPGLYGIGMYDGLFGPGQGTLMLYLFGYLNISYIRAVGLVRLATFSSCFGAAITYIATGKIIWPLTLALLFGSVAGAQIGVRIAKKLKPKYVKPILRIVTIALIVQIVVNNVF</sequence>
<proteinExistence type="inferred from homology"/>
<evidence type="ECO:0000256" key="6">
    <source>
        <dbReference type="RuleBase" id="RU363041"/>
    </source>
</evidence>
<keyword evidence="4 6" id="KW-1133">Transmembrane helix</keyword>
<gene>
    <name evidence="7" type="ORF">AN957_25810</name>
</gene>
<accession>A0A0Q3TEU9</accession>
<dbReference type="Pfam" id="PF01925">
    <property type="entry name" value="TauE"/>
    <property type="match status" value="1"/>
</dbReference>
<dbReference type="PANTHER" id="PTHR43701:SF13">
    <property type="entry name" value="MEMBRANE TRANSPORTER PROTEIN YRKJ-RELATED"/>
    <property type="match status" value="1"/>
</dbReference>
<dbReference type="InterPro" id="IPR051598">
    <property type="entry name" value="TSUP/Inactive_protease-like"/>
</dbReference>
<feature type="transmembrane region" description="Helical" evidence="6">
    <location>
        <begin position="193"/>
        <end position="214"/>
    </location>
</feature>